<keyword evidence="2" id="KW-0249">Electron transport</keyword>
<dbReference type="EMBL" id="LOHG01000002">
    <property type="protein sequence ID" value="MCI8208491.1"/>
    <property type="molecule type" value="Genomic_DNA"/>
</dbReference>
<dbReference type="InterPro" id="IPR014731">
    <property type="entry name" value="ETF_asu_C"/>
</dbReference>
<dbReference type="RefSeq" id="WP_243244403.1">
    <property type="nucleotide sequence ID" value="NZ_LOHG01000002.1"/>
</dbReference>
<sequence>MSDIIRRDPRAEWIARNRLHPLHAAMQPAQTSWMGPNGVMRKNVHGIGFIGPNGLKRIDRSGAQQGGAVKRSAAAEVQLPLHQVPEPAFYIAVVPDMVGGRLSSHDRDLLGLAHQLAGQNGAVLAVVFGEHKESAFATAGVDRLLTLEGNEFSGYSPEQRVQGLRAVDNQFNPRHWLLPDSRSGGGELGRRFAASLGERPATRVWQVNDEQCIGRAGAGQQDLVRPLARLILAAVECAEPVSETRHEALPVELSTSVARSLPRIEDLGAVAVDPSMIPMAEAEFIFSGGNGVKDWDLFHQTAAALGATEGASRVAVDDGFMARDRQVGASGTWVTARVYVAVGISGAIQHLQGIGACDKVVAINLDPGCDMIKRADLSVIGDSAAILKALIEAVEIHRNGAKQDAA</sequence>
<dbReference type="InterPro" id="IPR014730">
    <property type="entry name" value="ETF_a/b_N"/>
</dbReference>
<dbReference type="InterPro" id="IPR001308">
    <property type="entry name" value="ETF_a/FixB"/>
</dbReference>
<dbReference type="PANTHER" id="PTHR43153">
    <property type="entry name" value="ELECTRON TRANSFER FLAVOPROTEIN ALPHA"/>
    <property type="match status" value="1"/>
</dbReference>
<dbReference type="InterPro" id="IPR014729">
    <property type="entry name" value="Rossmann-like_a/b/a_fold"/>
</dbReference>
<gene>
    <name evidence="4" type="ORF">AUC61_02990</name>
</gene>
<comment type="caution">
    <text evidence="4">The sequence shown here is derived from an EMBL/GenBank/DDBJ whole genome shotgun (WGS) entry which is preliminary data.</text>
</comment>
<dbReference type="PANTHER" id="PTHR43153:SF1">
    <property type="entry name" value="ELECTRON TRANSFER FLAVOPROTEIN SUBUNIT ALPHA, MITOCHONDRIAL"/>
    <property type="match status" value="1"/>
</dbReference>
<proteinExistence type="inferred from homology"/>
<comment type="similarity">
    <text evidence="1">Belongs to the ETF alpha-subunit/FixB family.</text>
</comment>
<dbReference type="SMART" id="SM00893">
    <property type="entry name" value="ETF"/>
    <property type="match status" value="1"/>
</dbReference>
<protein>
    <submittedName>
        <fullName evidence="4">Electron transfer flavoprotein subunit alpha</fullName>
    </submittedName>
</protein>
<reference evidence="4 5" key="1">
    <citation type="submission" date="2015-12" db="EMBL/GenBank/DDBJ databases">
        <title>Phylogenomics in the description of a new species in the Pseudomonas syringae group.</title>
        <authorList>
            <person name="Busquets A."/>
            <person name="Gomila M."/>
            <person name="Beiki F."/>
            <person name="Rahimian H."/>
            <person name="Mulet M."/>
            <person name="Sanchez D."/>
            <person name="Garcia-Valdes E."/>
            <person name="Lalucat J."/>
        </authorList>
    </citation>
    <scope>NUCLEOTIDE SEQUENCE [LARGE SCALE GENOMIC DNA]</scope>
    <source>
        <strain evidence="4 5">S25</strain>
    </source>
</reference>
<dbReference type="InterPro" id="IPR029035">
    <property type="entry name" value="DHS-like_NAD/FAD-binding_dom"/>
</dbReference>
<evidence type="ECO:0000313" key="5">
    <source>
        <dbReference type="Proteomes" id="UP001320513"/>
    </source>
</evidence>
<keyword evidence="5" id="KW-1185">Reference proteome</keyword>
<organism evidence="4 5">
    <name type="scientific">Pseudomonas maioricensis</name>
    <dbReference type="NCBI Taxonomy" id="1766623"/>
    <lineage>
        <taxon>Bacteria</taxon>
        <taxon>Pseudomonadati</taxon>
        <taxon>Pseudomonadota</taxon>
        <taxon>Gammaproteobacteria</taxon>
        <taxon>Pseudomonadales</taxon>
        <taxon>Pseudomonadaceae</taxon>
        <taxon>Pseudomonas</taxon>
    </lineage>
</organism>
<evidence type="ECO:0000256" key="2">
    <source>
        <dbReference type="ARBA" id="ARBA00022982"/>
    </source>
</evidence>
<dbReference type="SUPFAM" id="SSF52467">
    <property type="entry name" value="DHS-like NAD/FAD-binding domain"/>
    <property type="match status" value="1"/>
</dbReference>
<evidence type="ECO:0000313" key="4">
    <source>
        <dbReference type="EMBL" id="MCI8208491.1"/>
    </source>
</evidence>
<dbReference type="Pfam" id="PF01012">
    <property type="entry name" value="ETF"/>
    <property type="match status" value="1"/>
</dbReference>
<dbReference type="Pfam" id="PF00766">
    <property type="entry name" value="ETF_alpha"/>
    <property type="match status" value="1"/>
</dbReference>
<accession>A0ABS9ZDS9</accession>
<feature type="domain" description="Electron transfer flavoprotein alpha/beta-subunit N-terminal" evidence="3">
    <location>
        <begin position="91"/>
        <end position="271"/>
    </location>
</feature>
<keyword evidence="2" id="KW-0813">Transport</keyword>
<evidence type="ECO:0000259" key="3">
    <source>
        <dbReference type="SMART" id="SM00893"/>
    </source>
</evidence>
<dbReference type="Gene3D" id="3.40.50.1220">
    <property type="entry name" value="TPP-binding domain"/>
    <property type="match status" value="1"/>
</dbReference>
<dbReference type="SUPFAM" id="SSF52402">
    <property type="entry name" value="Adenine nucleotide alpha hydrolases-like"/>
    <property type="match status" value="1"/>
</dbReference>
<dbReference type="Proteomes" id="UP001320513">
    <property type="component" value="Unassembled WGS sequence"/>
</dbReference>
<dbReference type="Gene3D" id="3.40.50.620">
    <property type="entry name" value="HUPs"/>
    <property type="match status" value="1"/>
</dbReference>
<evidence type="ECO:0000256" key="1">
    <source>
        <dbReference type="ARBA" id="ARBA00005817"/>
    </source>
</evidence>
<name>A0ABS9ZDS9_9PSED</name>